<dbReference type="SUPFAM" id="SSF52833">
    <property type="entry name" value="Thioredoxin-like"/>
    <property type="match status" value="1"/>
</dbReference>
<feature type="active site" description="Nucleophile" evidence="2">
    <location>
        <position position="14"/>
    </location>
</feature>
<proteinExistence type="inferred from homology"/>
<evidence type="ECO:0000256" key="1">
    <source>
        <dbReference type="PIRNR" id="PIRNR006386"/>
    </source>
</evidence>
<dbReference type="InterPro" id="IPR001853">
    <property type="entry name" value="DSBA-like_thioredoxin_dom"/>
</dbReference>
<accession>A0A356LIA7</accession>
<evidence type="ECO:0000256" key="2">
    <source>
        <dbReference type="PIRSR" id="PIRSR006386-1"/>
    </source>
</evidence>
<name>A0A356LIA7_9BURK</name>
<evidence type="ECO:0000259" key="3">
    <source>
        <dbReference type="Pfam" id="PF01323"/>
    </source>
</evidence>
<dbReference type="CDD" id="cd03022">
    <property type="entry name" value="DsbA_HCCA_Iso"/>
    <property type="match status" value="1"/>
</dbReference>
<dbReference type="EMBL" id="DOEK01000030">
    <property type="protein sequence ID" value="HBP30740.1"/>
    <property type="molecule type" value="Genomic_DNA"/>
</dbReference>
<organism evidence="4 5">
    <name type="scientific">Advenella kashmirensis</name>
    <dbReference type="NCBI Taxonomy" id="310575"/>
    <lineage>
        <taxon>Bacteria</taxon>
        <taxon>Pseudomonadati</taxon>
        <taxon>Pseudomonadota</taxon>
        <taxon>Betaproteobacteria</taxon>
        <taxon>Burkholderiales</taxon>
        <taxon>Alcaligenaceae</taxon>
    </lineage>
</organism>
<sequence length="207" mass="23454">MQTPSIDFMFDFGSPNAYFCHKVIPDIEARTGKTFRYVPILLGGLFKLTNNQSPANAFAHIANKRAYDALEVDRFLKKHKLNQYRRNPYWPVNTLKIMRGAIAAEKLGISDAYVDTVFSCMWEQELDMSDNDTILRALDQAGIDGAAIMGLSQQSDIKQRLIDNTQQACDRGAFGSPTFFVEDEIYFGKDRLAQVEEKINEHAATTR</sequence>
<feature type="domain" description="DSBA-like thioredoxin" evidence="3">
    <location>
        <begin position="6"/>
        <end position="199"/>
    </location>
</feature>
<comment type="similarity">
    <text evidence="1">Belongs to the GST superfamily. NadH family.</text>
</comment>
<dbReference type="InterPro" id="IPR044087">
    <property type="entry name" value="NahD-like"/>
</dbReference>
<dbReference type="InterPro" id="IPR051924">
    <property type="entry name" value="GST_Kappa/NadH"/>
</dbReference>
<comment type="caution">
    <text evidence="4">The sequence shown here is derived from an EMBL/GenBank/DDBJ whole genome shotgun (WGS) entry which is preliminary data.</text>
</comment>
<dbReference type="Pfam" id="PF01323">
    <property type="entry name" value="DSBA"/>
    <property type="match status" value="1"/>
</dbReference>
<dbReference type="GO" id="GO:0004364">
    <property type="term" value="F:glutathione transferase activity"/>
    <property type="evidence" value="ECO:0007669"/>
    <property type="project" value="TreeGrafter"/>
</dbReference>
<dbReference type="AlphaFoldDB" id="A0A356LIA7"/>
<dbReference type="Proteomes" id="UP000264036">
    <property type="component" value="Unassembled WGS sequence"/>
</dbReference>
<keyword evidence="1" id="KW-0413">Isomerase</keyword>
<dbReference type="Gene3D" id="3.40.30.10">
    <property type="entry name" value="Glutaredoxin"/>
    <property type="match status" value="1"/>
</dbReference>
<protein>
    <recommendedName>
        <fullName evidence="1">2-hydroxychromene-2-carboxylate isomerase</fullName>
        <ecNumber evidence="1">5.99.1.4</ecNumber>
    </recommendedName>
</protein>
<reference evidence="4 5" key="1">
    <citation type="journal article" date="2018" name="Nat. Biotechnol.">
        <title>A standardized bacterial taxonomy based on genome phylogeny substantially revises the tree of life.</title>
        <authorList>
            <person name="Parks D.H."/>
            <person name="Chuvochina M."/>
            <person name="Waite D.W."/>
            <person name="Rinke C."/>
            <person name="Skarshewski A."/>
            <person name="Chaumeil P.A."/>
            <person name="Hugenholtz P."/>
        </authorList>
    </citation>
    <scope>NUCLEOTIDE SEQUENCE [LARGE SCALE GENOMIC DNA]</scope>
    <source>
        <strain evidence="4">UBA10707</strain>
    </source>
</reference>
<dbReference type="PIRSF" id="PIRSF006386">
    <property type="entry name" value="HCCAis_GSTk"/>
    <property type="match status" value="1"/>
</dbReference>
<dbReference type="PANTHER" id="PTHR42943:SF2">
    <property type="entry name" value="GLUTATHIONE S-TRANSFERASE KAPPA 1"/>
    <property type="match status" value="1"/>
</dbReference>
<dbReference type="EC" id="5.99.1.4" evidence="1"/>
<dbReference type="GO" id="GO:0018845">
    <property type="term" value="F:2-hydroxychromene-2-carboxylate isomerase activity"/>
    <property type="evidence" value="ECO:0007669"/>
    <property type="project" value="UniProtKB-UniRule"/>
</dbReference>
<dbReference type="InterPro" id="IPR014440">
    <property type="entry name" value="HCCAis_GSTk"/>
</dbReference>
<comment type="catalytic activity">
    <reaction evidence="1">
        <text>2-hydroxychromene-2-carboxylate = (3E)-4-(2-hydroxyphenyl)-2-oxobut-3-enoate</text>
        <dbReference type="Rhea" id="RHEA:27401"/>
        <dbReference type="ChEBI" id="CHEBI:59350"/>
        <dbReference type="ChEBI" id="CHEBI:59353"/>
        <dbReference type="EC" id="5.99.1.4"/>
    </reaction>
</comment>
<dbReference type="InterPro" id="IPR036249">
    <property type="entry name" value="Thioredoxin-like_sf"/>
</dbReference>
<gene>
    <name evidence="4" type="ORF">DD666_15135</name>
</gene>
<evidence type="ECO:0000313" key="4">
    <source>
        <dbReference type="EMBL" id="HBP30740.1"/>
    </source>
</evidence>
<evidence type="ECO:0000313" key="5">
    <source>
        <dbReference type="Proteomes" id="UP000264036"/>
    </source>
</evidence>
<dbReference type="GO" id="GO:0006749">
    <property type="term" value="P:glutathione metabolic process"/>
    <property type="evidence" value="ECO:0007669"/>
    <property type="project" value="TreeGrafter"/>
</dbReference>
<dbReference type="GO" id="GO:0004602">
    <property type="term" value="F:glutathione peroxidase activity"/>
    <property type="evidence" value="ECO:0007669"/>
    <property type="project" value="TreeGrafter"/>
</dbReference>
<dbReference type="GO" id="GO:1901170">
    <property type="term" value="P:naphthalene catabolic process"/>
    <property type="evidence" value="ECO:0007669"/>
    <property type="project" value="InterPro"/>
</dbReference>
<dbReference type="PANTHER" id="PTHR42943">
    <property type="entry name" value="GLUTATHIONE S-TRANSFERASE KAPPA"/>
    <property type="match status" value="1"/>
</dbReference>